<reference evidence="2 3" key="1">
    <citation type="submission" date="2015-03" db="EMBL/GenBank/DDBJ databases">
        <title>Pseudomonas fluorescens 1855-344 Genome sequencing and assembly.</title>
        <authorList>
            <person name="Eng W.W.H."/>
            <person name="Gan H.M."/>
            <person name="Savka M.A."/>
        </authorList>
    </citation>
    <scope>NUCLEOTIDE SEQUENCE [LARGE SCALE GENOMIC DNA]</scope>
    <source>
        <strain evidence="2 3">1855-344</strain>
    </source>
</reference>
<accession>A0A0F4XL27</accession>
<evidence type="ECO:0000313" key="2">
    <source>
        <dbReference type="EMBL" id="KKA06038.1"/>
    </source>
</evidence>
<dbReference type="OrthoDB" id="6943620at2"/>
<dbReference type="EMBL" id="JZXC01000021">
    <property type="protein sequence ID" value="KKA06038.1"/>
    <property type="molecule type" value="Genomic_DNA"/>
</dbReference>
<comment type="caution">
    <text evidence="2">The sequence shown here is derived from an EMBL/GenBank/DDBJ whole genome shotgun (WGS) entry which is preliminary data.</text>
</comment>
<evidence type="ECO:0000256" key="1">
    <source>
        <dbReference type="SAM" id="SignalP"/>
    </source>
</evidence>
<keyword evidence="1" id="KW-0732">Signal</keyword>
<evidence type="ECO:0000313" key="3">
    <source>
        <dbReference type="Proteomes" id="UP000033662"/>
    </source>
</evidence>
<feature type="chain" id="PRO_5002481170" evidence="1">
    <location>
        <begin position="23"/>
        <end position="162"/>
    </location>
</feature>
<feature type="signal peptide" evidence="1">
    <location>
        <begin position="1"/>
        <end position="22"/>
    </location>
</feature>
<name>A0A0F4XL27_9PSED</name>
<dbReference type="PATRIC" id="fig|132476.4.peg.2679"/>
<gene>
    <name evidence="2" type="ORF">VP02_20215</name>
</gene>
<proteinExistence type="predicted"/>
<protein>
    <submittedName>
        <fullName evidence="2">Uncharacterized protein</fullName>
    </submittedName>
</protein>
<sequence>MLPHIRNTLSLLTMLVATSTTAQQQANEQFPHIPVMSHQTMTYNGKVIYEADVDQNAPNPRPFALQVRVDSYSGNCTSIVGHVSAAASNDKGAKGSASSEYISCVVTELSPDGQATADIVYDFQNQERNIHKSGHVKANLQVGREYETVNNGSSVTLLMRTY</sequence>
<dbReference type="AlphaFoldDB" id="A0A0F4XL27"/>
<dbReference type="Proteomes" id="UP000033662">
    <property type="component" value="Unassembled WGS sequence"/>
</dbReference>
<organism evidence="2 3">
    <name type="scientific">Pseudomonas kilonensis</name>
    <dbReference type="NCBI Taxonomy" id="132476"/>
    <lineage>
        <taxon>Bacteria</taxon>
        <taxon>Pseudomonadati</taxon>
        <taxon>Pseudomonadota</taxon>
        <taxon>Gammaproteobacteria</taxon>
        <taxon>Pseudomonadales</taxon>
        <taxon>Pseudomonadaceae</taxon>
        <taxon>Pseudomonas</taxon>
    </lineage>
</organism>